<evidence type="ECO:0000313" key="2">
    <source>
        <dbReference type="EMBL" id="ARV76819.1"/>
    </source>
</evidence>
<keyword evidence="3" id="KW-1185">Reference proteome</keyword>
<dbReference type="EMBL" id="MF042360">
    <property type="protein sequence ID" value="ARV76819.1"/>
    <property type="molecule type" value="Genomic_DNA"/>
</dbReference>
<feature type="region of interest" description="Disordered" evidence="1">
    <location>
        <begin position="36"/>
        <end position="76"/>
    </location>
</feature>
<feature type="compositionally biased region" description="Polar residues" evidence="1">
    <location>
        <begin position="38"/>
        <end position="52"/>
    </location>
</feature>
<proteinExistence type="predicted"/>
<accession>A0A1Y0SZ79</accession>
<name>A0A1Y0SZ79_9CAUD</name>
<reference evidence="2 3" key="1">
    <citation type="submission" date="2017-05" db="EMBL/GenBank/DDBJ databases">
        <authorList>
            <person name="Song R."/>
            <person name="Chenine A.L."/>
            <person name="Ruprecht R.M."/>
        </authorList>
    </citation>
    <scope>NUCLEOTIDE SEQUENCE [LARGE SCALE GENOMIC DNA]</scope>
</reference>
<gene>
    <name evidence="2" type="ORF">PHABIO_188</name>
</gene>
<sequence>MNFFESYADLVMLELNEDGSNIGDIVVDWEQLCKKESTTNSNDTSNAAPTTKHNNRPFKDGNMPGRTNPAFKPNEAEETIKLRKIWRNNTTTKLSRSEPVHLNNHHLKGEHVIVRKVDTTFRRKQLGNKSGPVVK</sequence>
<organism evidence="2 3">
    <name type="scientific">Pseudomonas phage Phabio</name>
    <dbReference type="NCBI Taxonomy" id="2006668"/>
    <lineage>
        <taxon>Viruses</taxon>
        <taxon>Duplodnaviria</taxon>
        <taxon>Heunggongvirae</taxon>
        <taxon>Uroviricota</taxon>
        <taxon>Caudoviricetes</taxon>
        <taxon>Chimalliviridae</taxon>
        <taxon>Phabiovirus</taxon>
        <taxon>Phabiovirus phabio</taxon>
    </lineage>
</organism>
<evidence type="ECO:0000256" key="1">
    <source>
        <dbReference type="SAM" id="MobiDB-lite"/>
    </source>
</evidence>
<evidence type="ECO:0000313" key="3">
    <source>
        <dbReference type="Proteomes" id="UP000225448"/>
    </source>
</evidence>
<protein>
    <submittedName>
        <fullName evidence="2">Uncharacterized protein</fullName>
    </submittedName>
</protein>
<dbReference type="Proteomes" id="UP000225448">
    <property type="component" value="Segment"/>
</dbReference>